<dbReference type="PROSITE" id="PS50113">
    <property type="entry name" value="PAC"/>
    <property type="match status" value="1"/>
</dbReference>
<dbReference type="PANTHER" id="PTHR43065:SF50">
    <property type="entry name" value="HISTIDINE KINASE"/>
    <property type="match status" value="1"/>
</dbReference>
<dbReference type="EMBL" id="JBEWZI010000004">
    <property type="protein sequence ID" value="MET7013705.1"/>
    <property type="molecule type" value="Genomic_DNA"/>
</dbReference>
<dbReference type="Pfam" id="PF02518">
    <property type="entry name" value="HATPase_c"/>
    <property type="match status" value="1"/>
</dbReference>
<dbReference type="InterPro" id="IPR003661">
    <property type="entry name" value="HisK_dim/P_dom"/>
</dbReference>
<keyword evidence="9" id="KW-1185">Reference proteome</keyword>
<dbReference type="InterPro" id="IPR003594">
    <property type="entry name" value="HATPase_dom"/>
</dbReference>
<dbReference type="Proteomes" id="UP001549691">
    <property type="component" value="Unassembled WGS sequence"/>
</dbReference>
<evidence type="ECO:0000313" key="9">
    <source>
        <dbReference type="Proteomes" id="UP001549691"/>
    </source>
</evidence>
<feature type="domain" description="PAS" evidence="6">
    <location>
        <begin position="122"/>
        <end position="166"/>
    </location>
</feature>
<dbReference type="SMART" id="SM00387">
    <property type="entry name" value="HATPase_c"/>
    <property type="match status" value="1"/>
</dbReference>
<dbReference type="PRINTS" id="PR00344">
    <property type="entry name" value="BCTRLSENSOR"/>
</dbReference>
<dbReference type="SMART" id="SM00091">
    <property type="entry name" value="PAS"/>
    <property type="match status" value="2"/>
</dbReference>
<dbReference type="RefSeq" id="WP_354600166.1">
    <property type="nucleotide sequence ID" value="NZ_JBEWZI010000004.1"/>
</dbReference>
<dbReference type="Pfam" id="PF08448">
    <property type="entry name" value="PAS_4"/>
    <property type="match status" value="1"/>
</dbReference>
<dbReference type="PROSITE" id="PS50112">
    <property type="entry name" value="PAS"/>
    <property type="match status" value="1"/>
</dbReference>
<dbReference type="CDD" id="cd00082">
    <property type="entry name" value="HisKA"/>
    <property type="match status" value="1"/>
</dbReference>
<keyword evidence="3" id="KW-0597">Phosphoprotein</keyword>
<keyword evidence="8" id="KW-0547">Nucleotide-binding</keyword>
<feature type="coiled-coil region" evidence="4">
    <location>
        <begin position="257"/>
        <end position="330"/>
    </location>
</feature>
<dbReference type="InterPro" id="IPR036890">
    <property type="entry name" value="HATPase_C_sf"/>
</dbReference>
<evidence type="ECO:0000256" key="1">
    <source>
        <dbReference type="ARBA" id="ARBA00000085"/>
    </source>
</evidence>
<keyword evidence="4" id="KW-0175">Coiled coil</keyword>
<dbReference type="Gene3D" id="3.30.565.10">
    <property type="entry name" value="Histidine kinase-like ATPase, C-terminal domain"/>
    <property type="match status" value="1"/>
</dbReference>
<dbReference type="CDD" id="cd16943">
    <property type="entry name" value="HATPase_AtoS-like"/>
    <property type="match status" value="1"/>
</dbReference>
<keyword evidence="8" id="KW-0067">ATP-binding</keyword>
<dbReference type="InterPro" id="IPR000014">
    <property type="entry name" value="PAS"/>
</dbReference>
<dbReference type="InterPro" id="IPR035965">
    <property type="entry name" value="PAS-like_dom_sf"/>
</dbReference>
<dbReference type="Gene3D" id="1.10.287.130">
    <property type="match status" value="1"/>
</dbReference>
<feature type="domain" description="Histidine kinase" evidence="5">
    <location>
        <begin position="346"/>
        <end position="592"/>
    </location>
</feature>
<dbReference type="InterPro" id="IPR004358">
    <property type="entry name" value="Sig_transdc_His_kin-like_C"/>
</dbReference>
<evidence type="ECO:0000259" key="5">
    <source>
        <dbReference type="PROSITE" id="PS50109"/>
    </source>
</evidence>
<evidence type="ECO:0000259" key="6">
    <source>
        <dbReference type="PROSITE" id="PS50112"/>
    </source>
</evidence>
<dbReference type="GO" id="GO:0005524">
    <property type="term" value="F:ATP binding"/>
    <property type="evidence" value="ECO:0007669"/>
    <property type="project" value="UniProtKB-KW"/>
</dbReference>
<dbReference type="PANTHER" id="PTHR43065">
    <property type="entry name" value="SENSOR HISTIDINE KINASE"/>
    <property type="match status" value="1"/>
</dbReference>
<dbReference type="SUPFAM" id="SSF55874">
    <property type="entry name" value="ATPase domain of HSP90 chaperone/DNA topoisomerase II/histidine kinase"/>
    <property type="match status" value="1"/>
</dbReference>
<proteinExistence type="predicted"/>
<evidence type="ECO:0000256" key="2">
    <source>
        <dbReference type="ARBA" id="ARBA00012438"/>
    </source>
</evidence>
<comment type="catalytic activity">
    <reaction evidence="1">
        <text>ATP + protein L-histidine = ADP + protein N-phospho-L-histidine.</text>
        <dbReference type="EC" id="2.7.13.3"/>
    </reaction>
</comment>
<comment type="caution">
    <text evidence="8">The sequence shown here is derived from an EMBL/GenBank/DDBJ whole genome shotgun (WGS) entry which is preliminary data.</text>
</comment>
<sequence>MLKGLDPLGWQSFLLLDLVEVGVLVIDGETILYANAPFSRIVKQSLRELQAKTLRELGGEAWIDFTLGQSWADALPWPMPDGTDRWFEVSMKPSAFEDRTVQIATCIDVTSRMRAEGAEASMLQLLTEIIEGYPVGTFVLDKDHCVTHWNRACEVITTISANDLIGSDDAGSALGLGKGQLLADWVMNPVDEEGLRQKFSDRLWKSPAAEGAFEAELYVTARDNNPARWMHVAATPLRDASGAIIGAIETLIDITDRKAAEEELRNAREAAEQLVTERTRELREAKAALEVDITRRELIEGEMQQHLMEVTALNQQLHETQDRLVQSQQHLVQNEKLASIGQLAAGVAHEINNPIGYVFSNFGTLQTYLADLLKLLDAYVEAEPEISKPELRTAIASLRQKIDLDYLKGDLLDLMRESREGIERVRKIVQDLKDFSHVDASADWQWTDLQRGLESTLNVVNNEIKYKADVIREFGVLPQVQCLPSQLNQVFMNLLVNAAHAIKSDVRGSIRISTGATAEQVWIAISDDGCGMSPEVMGRIFDPFFTTKPVGKGTGLGLSLSYGIVQKHHGKIEVCSTPGEGTTFRVTLPITQPDPQLDTSATDEAKPS</sequence>
<feature type="domain" description="PAC" evidence="7">
    <location>
        <begin position="213"/>
        <end position="266"/>
    </location>
</feature>
<reference evidence="8 9" key="1">
    <citation type="submission" date="2024-07" db="EMBL/GenBank/DDBJ databases">
        <title>Uliginosibacterium flavum JJ3220;KACC:17644.</title>
        <authorList>
            <person name="Kim M.K."/>
        </authorList>
    </citation>
    <scope>NUCLEOTIDE SEQUENCE [LARGE SCALE GENOMIC DNA]</scope>
    <source>
        <strain evidence="8 9">KACC:17644</strain>
    </source>
</reference>
<name>A0ABV2TIG7_9RHOO</name>
<evidence type="ECO:0000313" key="8">
    <source>
        <dbReference type="EMBL" id="MET7013705.1"/>
    </source>
</evidence>
<evidence type="ECO:0000256" key="4">
    <source>
        <dbReference type="SAM" id="Coils"/>
    </source>
</evidence>
<evidence type="ECO:0000259" key="7">
    <source>
        <dbReference type="PROSITE" id="PS50113"/>
    </source>
</evidence>
<evidence type="ECO:0000256" key="3">
    <source>
        <dbReference type="ARBA" id="ARBA00022553"/>
    </source>
</evidence>
<dbReference type="CDD" id="cd00130">
    <property type="entry name" value="PAS"/>
    <property type="match status" value="2"/>
</dbReference>
<dbReference type="InterPro" id="IPR000700">
    <property type="entry name" value="PAS-assoc_C"/>
</dbReference>
<protein>
    <recommendedName>
        <fullName evidence="2">histidine kinase</fullName>
        <ecNumber evidence="2">2.7.13.3</ecNumber>
    </recommendedName>
</protein>
<dbReference type="Gene3D" id="3.30.450.20">
    <property type="entry name" value="PAS domain"/>
    <property type="match status" value="2"/>
</dbReference>
<dbReference type="EC" id="2.7.13.3" evidence="2"/>
<dbReference type="InterPro" id="IPR005467">
    <property type="entry name" value="His_kinase_dom"/>
</dbReference>
<gene>
    <name evidence="8" type="ORF">ABXR19_05860</name>
</gene>
<dbReference type="InterPro" id="IPR013656">
    <property type="entry name" value="PAS_4"/>
</dbReference>
<dbReference type="SUPFAM" id="SSF55785">
    <property type="entry name" value="PYP-like sensor domain (PAS domain)"/>
    <property type="match status" value="2"/>
</dbReference>
<accession>A0ABV2TIG7</accession>
<organism evidence="8 9">
    <name type="scientific">Uliginosibacterium flavum</name>
    <dbReference type="NCBI Taxonomy" id="1396831"/>
    <lineage>
        <taxon>Bacteria</taxon>
        <taxon>Pseudomonadati</taxon>
        <taxon>Pseudomonadota</taxon>
        <taxon>Betaproteobacteria</taxon>
        <taxon>Rhodocyclales</taxon>
        <taxon>Zoogloeaceae</taxon>
        <taxon>Uliginosibacterium</taxon>
    </lineage>
</organism>
<dbReference type="PROSITE" id="PS50109">
    <property type="entry name" value="HIS_KIN"/>
    <property type="match status" value="1"/>
</dbReference>
<dbReference type="Pfam" id="PF13426">
    <property type="entry name" value="PAS_9"/>
    <property type="match status" value="1"/>
</dbReference>